<gene>
    <name evidence="1" type="ORF">GDH07_23860</name>
</gene>
<reference evidence="1 2" key="1">
    <citation type="submission" date="2019-10" db="EMBL/GenBank/DDBJ databases">
        <title>Pseudomonas dajingensis sp. nov., isolated from the profound head ulcers of farmed Murray cod (Maccullochella peelii peelii).</title>
        <authorList>
            <person name="Liu Y."/>
        </authorList>
    </citation>
    <scope>NUCLEOTIDE SEQUENCE [LARGE SCALE GENOMIC DNA]</scope>
    <source>
        <strain evidence="1 2">MC042</strain>
    </source>
</reference>
<dbReference type="Proteomes" id="UP000486534">
    <property type="component" value="Unassembled WGS sequence"/>
</dbReference>
<protein>
    <submittedName>
        <fullName evidence="1">Uncharacterized protein</fullName>
    </submittedName>
</protein>
<dbReference type="EMBL" id="WHUV01000004">
    <property type="protein sequence ID" value="MQA56364.1"/>
    <property type="molecule type" value="Genomic_DNA"/>
</dbReference>
<evidence type="ECO:0000313" key="1">
    <source>
        <dbReference type="EMBL" id="MQA56364.1"/>
    </source>
</evidence>
<name>A0A7X1PQ42_9PSED</name>
<evidence type="ECO:0000313" key="2">
    <source>
        <dbReference type="Proteomes" id="UP000486534"/>
    </source>
</evidence>
<comment type="caution">
    <text evidence="1">The sequence shown here is derived from an EMBL/GenBank/DDBJ whole genome shotgun (WGS) entry which is preliminary data.</text>
</comment>
<sequence>MDNFMEHPTYKMNRGAILAQGWRRLVLWLAWLRRRIDLAHLRCKSCSRQRIASGNAMLAVSIRQSASSGSS</sequence>
<accession>A0A7X1PQ42</accession>
<organism evidence="1 2">
    <name type="scientific">Pseudomonas piscis</name>
    <dbReference type="NCBI Taxonomy" id="2614538"/>
    <lineage>
        <taxon>Bacteria</taxon>
        <taxon>Pseudomonadati</taxon>
        <taxon>Pseudomonadota</taxon>
        <taxon>Gammaproteobacteria</taxon>
        <taxon>Pseudomonadales</taxon>
        <taxon>Pseudomonadaceae</taxon>
        <taxon>Pseudomonas</taxon>
    </lineage>
</organism>
<dbReference type="AlphaFoldDB" id="A0A7X1PQ42"/>
<proteinExistence type="predicted"/>